<feature type="region of interest" description="Disordered" evidence="6">
    <location>
        <begin position="609"/>
        <end position="631"/>
    </location>
</feature>
<dbReference type="GO" id="GO:0008270">
    <property type="term" value="F:zinc ion binding"/>
    <property type="evidence" value="ECO:0007669"/>
    <property type="project" value="UniProtKB-KW"/>
</dbReference>
<dbReference type="AlphaFoldDB" id="A0AAV1JPG5"/>
<protein>
    <recommendedName>
        <fullName evidence="7">THAP-type domain-containing protein</fullName>
    </recommendedName>
</protein>
<evidence type="ECO:0000313" key="9">
    <source>
        <dbReference type="Proteomes" id="UP001497472"/>
    </source>
</evidence>
<accession>A0AAV1JPG5</accession>
<comment type="caution">
    <text evidence="8">The sequence shown here is derived from an EMBL/GenBank/DDBJ whole genome shotgun (WGS) entry which is preliminary data.</text>
</comment>
<dbReference type="InterPro" id="IPR006612">
    <property type="entry name" value="THAP_Znf"/>
</dbReference>
<evidence type="ECO:0000256" key="6">
    <source>
        <dbReference type="SAM" id="MobiDB-lite"/>
    </source>
</evidence>
<evidence type="ECO:0000256" key="5">
    <source>
        <dbReference type="PROSITE-ProRule" id="PRU00309"/>
    </source>
</evidence>
<dbReference type="SUPFAM" id="SSF57716">
    <property type="entry name" value="Glucocorticoid receptor-like (DNA-binding domain)"/>
    <property type="match status" value="1"/>
</dbReference>
<evidence type="ECO:0000256" key="4">
    <source>
        <dbReference type="ARBA" id="ARBA00023125"/>
    </source>
</evidence>
<dbReference type="PROSITE" id="PS50950">
    <property type="entry name" value="ZF_THAP"/>
    <property type="match status" value="1"/>
</dbReference>
<feature type="region of interest" description="Disordered" evidence="6">
    <location>
        <begin position="541"/>
        <end position="573"/>
    </location>
</feature>
<dbReference type="EMBL" id="CAVLEF010000122">
    <property type="protein sequence ID" value="CAK1551196.1"/>
    <property type="molecule type" value="Genomic_DNA"/>
</dbReference>
<keyword evidence="3" id="KW-0862">Zinc</keyword>
<keyword evidence="1" id="KW-0479">Metal-binding</keyword>
<dbReference type="Proteomes" id="UP001497472">
    <property type="component" value="Unassembled WGS sequence"/>
</dbReference>
<evidence type="ECO:0000256" key="1">
    <source>
        <dbReference type="ARBA" id="ARBA00022723"/>
    </source>
</evidence>
<evidence type="ECO:0000256" key="2">
    <source>
        <dbReference type="ARBA" id="ARBA00022771"/>
    </source>
</evidence>
<dbReference type="SMART" id="SM00980">
    <property type="entry name" value="THAP"/>
    <property type="match status" value="1"/>
</dbReference>
<evidence type="ECO:0000259" key="7">
    <source>
        <dbReference type="PROSITE" id="PS50950"/>
    </source>
</evidence>
<dbReference type="SMART" id="SM00692">
    <property type="entry name" value="DM3"/>
    <property type="match status" value="1"/>
</dbReference>
<proteinExistence type="predicted"/>
<feature type="compositionally biased region" description="Polar residues" evidence="6">
    <location>
        <begin position="557"/>
        <end position="573"/>
    </location>
</feature>
<keyword evidence="4 5" id="KW-0238">DNA-binding</keyword>
<dbReference type="GO" id="GO:0003677">
    <property type="term" value="F:DNA binding"/>
    <property type="evidence" value="ECO:0007669"/>
    <property type="project" value="UniProtKB-UniRule"/>
</dbReference>
<evidence type="ECO:0000313" key="8">
    <source>
        <dbReference type="EMBL" id="CAK1551196.1"/>
    </source>
</evidence>
<organism evidence="8 9">
    <name type="scientific">Leptosia nina</name>
    <dbReference type="NCBI Taxonomy" id="320188"/>
    <lineage>
        <taxon>Eukaryota</taxon>
        <taxon>Metazoa</taxon>
        <taxon>Ecdysozoa</taxon>
        <taxon>Arthropoda</taxon>
        <taxon>Hexapoda</taxon>
        <taxon>Insecta</taxon>
        <taxon>Pterygota</taxon>
        <taxon>Neoptera</taxon>
        <taxon>Endopterygota</taxon>
        <taxon>Lepidoptera</taxon>
        <taxon>Glossata</taxon>
        <taxon>Ditrysia</taxon>
        <taxon>Papilionoidea</taxon>
        <taxon>Pieridae</taxon>
        <taxon>Pierinae</taxon>
        <taxon>Leptosia</taxon>
    </lineage>
</organism>
<reference evidence="8 9" key="1">
    <citation type="submission" date="2023-11" db="EMBL/GenBank/DDBJ databases">
        <authorList>
            <person name="Okamura Y."/>
        </authorList>
    </citation>
    <scope>NUCLEOTIDE SEQUENCE [LARGE SCALE GENOMIC DNA]</scope>
</reference>
<sequence length="686" mass="79152">MGGCKCSYRNCTVKSDGKTHLFHYPVFDKQRCHQWIKNAQRHEFLNLKVSQLKNRVICQYHFKDEHFMNYKKEKLIFDAVPTEDGPYCDSEKWRKSCQNSANILPVTIEDIENEQLTHIEKKANYSLKYADFLTCSEIDLSQDSSLDMKCFNEKNISSSIKRFRQSLKNEPNSPKTALAVVNPFDTSNIETEENINLQQIETNINLCEDAEAEPKWARPANKIKSTINSNKEEQNEPKAIKEYGKSSKKENMCRMPNTSSLQIRPESKVNIISQKKIKSPIPMPKNLHPVSPMIVLKVPEKEPKSLQHLHIQNNVDTVDLINPINLNEQHQNIAECATNETQQANTTQQNTYSVDLTQPNQPLFSIDLPEQQVYPQSVTYSVDLIKQNHEPILKCNDKSGDKPLYIIDVNGIKRINQANWEGSNNNSQRNESFIDLRNIKMAQDKPAISILSTDQAKKTGCNIKELQNKYKEDVEYEAMQDRKIESQPSPTQKKENSQRVIMLKNKLNPNRVAAIEEKRQFNKKLRDAVEKCLNQAFDPGLQTKKLPVSPEPDRQKSLSTNVSTHLSSDPNLPSAQEYTLNFLESRLQQMENRLLNKIDQNSQKIREMKEDLAPKKKPKSSTASMQTGENHNTEEAYKRHLFGEISQFLSPSCNSAVYEELFINKYSLNNKYEDIEIVKRKRKCNR</sequence>
<keyword evidence="9" id="KW-1185">Reference proteome</keyword>
<keyword evidence="2 5" id="KW-0863">Zinc-finger</keyword>
<evidence type="ECO:0000256" key="3">
    <source>
        <dbReference type="ARBA" id="ARBA00022833"/>
    </source>
</evidence>
<feature type="region of interest" description="Disordered" evidence="6">
    <location>
        <begin position="479"/>
        <end position="498"/>
    </location>
</feature>
<dbReference type="Pfam" id="PF05485">
    <property type="entry name" value="THAP"/>
    <property type="match status" value="1"/>
</dbReference>
<gene>
    <name evidence="8" type="ORF">LNINA_LOCUS10359</name>
</gene>
<feature type="domain" description="THAP-type" evidence="7">
    <location>
        <begin position="1"/>
        <end position="84"/>
    </location>
</feature>
<name>A0AAV1JPG5_9NEOP</name>